<feature type="domain" description="HTH HARE-type" evidence="2">
    <location>
        <begin position="275"/>
        <end position="339"/>
    </location>
</feature>
<dbReference type="PROSITE" id="PS51913">
    <property type="entry name" value="HTH_HARE"/>
    <property type="match status" value="1"/>
</dbReference>
<gene>
    <name evidence="3" type="ORF">A2227_04770</name>
</gene>
<name>A0A1F5SMI6_9BACT</name>
<evidence type="ECO:0000313" key="3">
    <source>
        <dbReference type="EMBL" id="OGF27900.1"/>
    </source>
</evidence>
<evidence type="ECO:0000259" key="2">
    <source>
        <dbReference type="PROSITE" id="PS51913"/>
    </source>
</evidence>
<dbReference type="PANTHER" id="PTHR30603">
    <property type="entry name" value="RNA POLYMERASE SIGMA FACTOR RPO"/>
    <property type="match status" value="1"/>
</dbReference>
<dbReference type="InterPro" id="IPR038087">
    <property type="entry name" value="RNAP_delta_N_dom_sf"/>
</dbReference>
<comment type="caution">
    <text evidence="3">The sequence shown here is derived from an EMBL/GenBank/DDBJ whole genome shotgun (WGS) entry which is preliminary data.</text>
</comment>
<dbReference type="GO" id="GO:0006352">
    <property type="term" value="P:DNA-templated transcription initiation"/>
    <property type="evidence" value="ECO:0007669"/>
    <property type="project" value="InterPro"/>
</dbReference>
<organism evidence="3 4">
    <name type="scientific">Candidatus Falkowbacteria bacterium RIFOXYA2_FULL_47_19</name>
    <dbReference type="NCBI Taxonomy" id="1797994"/>
    <lineage>
        <taxon>Bacteria</taxon>
        <taxon>Candidatus Falkowiibacteriota</taxon>
    </lineage>
</organism>
<proteinExistence type="predicted"/>
<dbReference type="SUPFAM" id="SSF88659">
    <property type="entry name" value="Sigma3 and sigma4 domains of RNA polymerase sigma factors"/>
    <property type="match status" value="1"/>
</dbReference>
<dbReference type="Gene3D" id="1.10.10.1250">
    <property type="entry name" value="RNA polymerase, subunit delta, N-terminal domain"/>
    <property type="match status" value="1"/>
</dbReference>
<dbReference type="InterPro" id="IPR036388">
    <property type="entry name" value="WH-like_DNA-bd_sf"/>
</dbReference>
<dbReference type="InterPro" id="IPR007759">
    <property type="entry name" value="Asxl_HARE-HTH"/>
</dbReference>
<dbReference type="STRING" id="1797994.A2227_04770"/>
<accession>A0A1F5SMI6</accession>
<reference evidence="3 4" key="1">
    <citation type="journal article" date="2016" name="Nat. Commun.">
        <title>Thousands of microbial genomes shed light on interconnected biogeochemical processes in an aquifer system.</title>
        <authorList>
            <person name="Anantharaman K."/>
            <person name="Brown C.T."/>
            <person name="Hug L.A."/>
            <person name="Sharon I."/>
            <person name="Castelle C.J."/>
            <person name="Probst A.J."/>
            <person name="Thomas B.C."/>
            <person name="Singh A."/>
            <person name="Wilkins M.J."/>
            <person name="Karaoz U."/>
            <person name="Brodie E.L."/>
            <person name="Williams K.H."/>
            <person name="Hubbard S.S."/>
            <person name="Banfield J.F."/>
        </authorList>
    </citation>
    <scope>NUCLEOTIDE SEQUENCE [LARGE SCALE GENOMIC DNA]</scope>
</reference>
<keyword evidence="1" id="KW-0804">Transcription</keyword>
<dbReference type="EMBL" id="MFGB01000005">
    <property type="protein sequence ID" value="OGF27900.1"/>
    <property type="molecule type" value="Genomic_DNA"/>
</dbReference>
<dbReference type="PRINTS" id="PR00046">
    <property type="entry name" value="SIGMA70FCT"/>
</dbReference>
<dbReference type="Gene3D" id="1.10.10.10">
    <property type="entry name" value="Winged helix-like DNA-binding domain superfamily/Winged helix DNA-binding domain"/>
    <property type="match status" value="1"/>
</dbReference>
<dbReference type="AlphaFoldDB" id="A0A1F5SMI6"/>
<sequence length="406" mass="47095">MDNISILDQIINNQKAEEVANLDAVMIINNLFGELSDRERDVLIRRHGLHGDTKETLESIGSAHNLTRERIRQIETSSVKKLQSLDNLDEYVSGLKKVIYQLMEEHGGLMEKEYLLELLVSFSASNINTEDENRDKHKNYLNFLITKLLHQEFEEVNNLKHFKESYKLKHQTLDHMEELAEELLNTIKEVKKIHTTENIIKLITELGSYDKHKEKLNRENTIDISHVLGSEHFTEAADLVNDNKPLYSLLKAFRRIEQNNFGHWGINNWREIKPKTINDKIYLVLKHSGKPMHFSKIADRINEVNFDNKIANAATVHNELILDSKYVLVGRGLYGLKDWGYKSGNVLDVIEEILEEAGGPLTRDELIDRVLKRRLVKKATIILALMNKDKFSKIDGRYFVSKKENM</sequence>
<dbReference type="GO" id="GO:0003700">
    <property type="term" value="F:DNA-binding transcription factor activity"/>
    <property type="evidence" value="ECO:0007669"/>
    <property type="project" value="InterPro"/>
</dbReference>
<dbReference type="InterPro" id="IPR000943">
    <property type="entry name" value="RNA_pol_sigma70"/>
</dbReference>
<dbReference type="Proteomes" id="UP000178367">
    <property type="component" value="Unassembled WGS sequence"/>
</dbReference>
<dbReference type="Pfam" id="PF04545">
    <property type="entry name" value="Sigma70_r4"/>
    <property type="match status" value="1"/>
</dbReference>
<dbReference type="InterPro" id="IPR013324">
    <property type="entry name" value="RNA_pol_sigma_r3/r4-like"/>
</dbReference>
<protein>
    <recommendedName>
        <fullName evidence="2">HTH HARE-type domain-containing protein</fullName>
    </recommendedName>
</protein>
<dbReference type="InterPro" id="IPR007630">
    <property type="entry name" value="RNA_pol_sigma70_r4"/>
</dbReference>
<evidence type="ECO:0000256" key="1">
    <source>
        <dbReference type="ARBA" id="ARBA00023163"/>
    </source>
</evidence>
<dbReference type="PANTHER" id="PTHR30603:SF47">
    <property type="entry name" value="RNA POLYMERASE SIGMA FACTOR SIGD, CHLOROPLASTIC"/>
    <property type="match status" value="1"/>
</dbReference>
<evidence type="ECO:0000313" key="4">
    <source>
        <dbReference type="Proteomes" id="UP000178367"/>
    </source>
</evidence>
<dbReference type="InterPro" id="IPR050239">
    <property type="entry name" value="Sigma-70_RNA_pol_init_factors"/>
</dbReference>